<comment type="caution">
    <text evidence="2">The sequence shown here is derived from an EMBL/GenBank/DDBJ whole genome shotgun (WGS) entry which is preliminary data.</text>
</comment>
<dbReference type="EMBL" id="JAODUP010000193">
    <property type="protein sequence ID" value="KAK2157356.1"/>
    <property type="molecule type" value="Genomic_DNA"/>
</dbReference>
<feature type="region of interest" description="Disordered" evidence="1">
    <location>
        <begin position="219"/>
        <end position="271"/>
    </location>
</feature>
<feature type="compositionally biased region" description="Polar residues" evidence="1">
    <location>
        <begin position="1"/>
        <end position="23"/>
    </location>
</feature>
<feature type="compositionally biased region" description="Basic and acidic residues" evidence="1">
    <location>
        <begin position="236"/>
        <end position="247"/>
    </location>
</feature>
<protein>
    <submittedName>
        <fullName evidence="2">Uncharacterized protein</fullName>
    </submittedName>
</protein>
<sequence length="907" mass="100782">MASNLLSDYNDDTPSLVPQSSDNLIDIDAPEPTSAPSKSDDPFDLLNSSNKMSESREMNAKFDDQFADLLGDIGENISHNDVLIVNSNNVADTDQLTAGDSSYDQQRDEMLISTDENRLSCASISLSPPPSELNPSMTEDLDDMMLAGFPDTSAPKAEMEDDTDDDLPGLGQGSPIHQAGVVIQSGQLVQRHTQQSLIDDKMYENDALVPGCAPIEKSDEEISEAAVERGATSKDVVLEDQKEDPTSRDQQQQQNVEHDDDSDDTAQTPTDQKTYCSDYILHDLDNSNVVTQTTAGHKSWRTEYALSNAHVNFTALGTDYRQLRQQSKSEKVDKPGPATPIPVNRQTVEKVAAPEITKSVRAMFESGHLPDLHPTKKTTIDEPAPESGVYENKPVELEGVVRSSDVNMEGEELQKGMTKNLLDEWKKKGEEDDTHKELQMINVAEDEGRIIENEPVMRTDVVRECDIHPSDELVIEKGYTKNLKEQLLSQKDKPKERKVIKLVENEEVETVFENTPVPLEGVVRADDETDDTHFERGKAKNLASYFLTRNDEVTVKKEPVRIERDNVGPTVLENEPEVLEGVVRASDPPRDEIGIKLSKGHAKNMASQWQKQNEDEAPRAVKQPIKIEMANQGPTVVENEPIELEGVVRCDTVVEDVIPGNRGRTKDIADIFMKGDEQTASAPKRPIEIEKAEGPVVLENQPAPVAEGVVRGDTYTDDVTLQKGHTKSLLRQWSTKQEENASPKRPDGKPAWVKEIEAAKESGGVYENEPVENDDVVRETDVPDCEKSQCIPDNYTASLKTMWMKKAEDEEQLNRRDRVPELVRFTPPREMTPPPVKQQEYQSVQSITLTSKPNTSLPVNGYNTRADPVVGQPDKAARVANQKIPEPVYNAPPPVQTVKSSTVLILK</sequence>
<evidence type="ECO:0000313" key="2">
    <source>
        <dbReference type="EMBL" id="KAK2157356.1"/>
    </source>
</evidence>
<feature type="region of interest" description="Disordered" evidence="1">
    <location>
        <begin position="733"/>
        <end position="752"/>
    </location>
</feature>
<feature type="compositionally biased region" description="Basic and acidic residues" evidence="1">
    <location>
        <begin position="368"/>
        <end position="380"/>
    </location>
</feature>
<dbReference type="Proteomes" id="UP001208570">
    <property type="component" value="Unassembled WGS sequence"/>
</dbReference>
<proteinExistence type="predicted"/>
<evidence type="ECO:0000256" key="1">
    <source>
        <dbReference type="SAM" id="MobiDB-lite"/>
    </source>
</evidence>
<evidence type="ECO:0000313" key="3">
    <source>
        <dbReference type="Proteomes" id="UP001208570"/>
    </source>
</evidence>
<feature type="region of interest" description="Disordered" evidence="1">
    <location>
        <begin position="1"/>
        <end position="56"/>
    </location>
</feature>
<feature type="region of interest" description="Disordered" evidence="1">
    <location>
        <begin position="368"/>
        <end position="389"/>
    </location>
</feature>
<feature type="compositionally biased region" description="Polar residues" evidence="1">
    <location>
        <begin position="851"/>
        <end position="863"/>
    </location>
</feature>
<dbReference type="AlphaFoldDB" id="A0AAD9JR26"/>
<reference evidence="2" key="1">
    <citation type="journal article" date="2023" name="Mol. Biol. Evol.">
        <title>Third-Generation Sequencing Reveals the Adaptive Role of the Epigenome in Three Deep-Sea Polychaetes.</title>
        <authorList>
            <person name="Perez M."/>
            <person name="Aroh O."/>
            <person name="Sun Y."/>
            <person name="Lan Y."/>
            <person name="Juniper S.K."/>
            <person name="Young C.R."/>
            <person name="Angers B."/>
            <person name="Qian P.Y."/>
        </authorList>
    </citation>
    <scope>NUCLEOTIDE SEQUENCE</scope>
    <source>
        <strain evidence="2">P08H-3</strain>
    </source>
</reference>
<accession>A0AAD9JR26</accession>
<keyword evidence="3" id="KW-1185">Reference proteome</keyword>
<feature type="region of interest" description="Disordered" evidence="1">
    <location>
        <begin position="851"/>
        <end position="870"/>
    </location>
</feature>
<name>A0AAD9JR26_9ANNE</name>
<organism evidence="2 3">
    <name type="scientific">Paralvinella palmiformis</name>
    <dbReference type="NCBI Taxonomy" id="53620"/>
    <lineage>
        <taxon>Eukaryota</taxon>
        <taxon>Metazoa</taxon>
        <taxon>Spiralia</taxon>
        <taxon>Lophotrochozoa</taxon>
        <taxon>Annelida</taxon>
        <taxon>Polychaeta</taxon>
        <taxon>Sedentaria</taxon>
        <taxon>Canalipalpata</taxon>
        <taxon>Terebellida</taxon>
        <taxon>Terebelliformia</taxon>
        <taxon>Alvinellidae</taxon>
        <taxon>Paralvinella</taxon>
    </lineage>
</organism>
<gene>
    <name evidence="2" type="ORF">LSH36_193g10019</name>
</gene>
<feature type="compositionally biased region" description="Basic and acidic residues" evidence="1">
    <location>
        <begin position="736"/>
        <end position="752"/>
    </location>
</feature>